<comment type="similarity">
    <text evidence="2">Belongs to the TRAFAC class TrmE-Era-EngA-EngB-Septin-like GTPase superfamily. EngB GTPase family.</text>
</comment>
<dbReference type="Proteomes" id="UP001634393">
    <property type="component" value="Unassembled WGS sequence"/>
</dbReference>
<dbReference type="InterPro" id="IPR027417">
    <property type="entry name" value="P-loop_NTPase"/>
</dbReference>
<evidence type="ECO:0000256" key="4">
    <source>
        <dbReference type="ARBA" id="ARBA00022741"/>
    </source>
</evidence>
<keyword evidence="6" id="KW-0342">GTP-binding</keyword>
<dbReference type="HAMAP" id="MF_00321">
    <property type="entry name" value="GTPase_EngB"/>
    <property type="match status" value="1"/>
</dbReference>
<feature type="compositionally biased region" description="Basic and acidic residues" evidence="7">
    <location>
        <begin position="132"/>
        <end position="144"/>
    </location>
</feature>
<evidence type="ECO:0000259" key="8">
    <source>
        <dbReference type="PROSITE" id="PS51706"/>
    </source>
</evidence>
<dbReference type="InterPro" id="IPR005225">
    <property type="entry name" value="Small_GTP-bd"/>
</dbReference>
<feature type="region of interest" description="Disordered" evidence="7">
    <location>
        <begin position="189"/>
        <end position="336"/>
    </location>
</feature>
<feature type="region of interest" description="Disordered" evidence="7">
    <location>
        <begin position="1"/>
        <end position="64"/>
    </location>
</feature>
<comment type="caution">
    <text evidence="9">The sequence shown here is derived from an EMBL/GenBank/DDBJ whole genome shotgun (WGS) entry which is preliminary data.</text>
</comment>
<dbReference type="PROSITE" id="PS51706">
    <property type="entry name" value="G_ENGB"/>
    <property type="match status" value="1"/>
</dbReference>
<feature type="compositionally biased region" description="Basic and acidic residues" evidence="7">
    <location>
        <begin position="308"/>
        <end position="322"/>
    </location>
</feature>
<organism evidence="9 10">
    <name type="scientific">Penstemon smallii</name>
    <dbReference type="NCBI Taxonomy" id="265156"/>
    <lineage>
        <taxon>Eukaryota</taxon>
        <taxon>Viridiplantae</taxon>
        <taxon>Streptophyta</taxon>
        <taxon>Embryophyta</taxon>
        <taxon>Tracheophyta</taxon>
        <taxon>Spermatophyta</taxon>
        <taxon>Magnoliopsida</taxon>
        <taxon>eudicotyledons</taxon>
        <taxon>Gunneridae</taxon>
        <taxon>Pentapetalae</taxon>
        <taxon>asterids</taxon>
        <taxon>lamiids</taxon>
        <taxon>Lamiales</taxon>
        <taxon>Plantaginaceae</taxon>
        <taxon>Cheloneae</taxon>
        <taxon>Penstemon</taxon>
    </lineage>
</organism>
<evidence type="ECO:0000313" key="10">
    <source>
        <dbReference type="Proteomes" id="UP001634393"/>
    </source>
</evidence>
<keyword evidence="10" id="KW-1185">Reference proteome</keyword>
<feature type="compositionally biased region" description="Basic and acidic residues" evidence="7">
    <location>
        <begin position="218"/>
        <end position="229"/>
    </location>
</feature>
<dbReference type="InterPro" id="IPR030393">
    <property type="entry name" value="G_ENGB_dom"/>
</dbReference>
<comment type="cofactor">
    <cofactor evidence="1">
        <name>Mg(2+)</name>
        <dbReference type="ChEBI" id="CHEBI:18420"/>
    </cofactor>
</comment>
<dbReference type="PANTHER" id="PTHR47560:SF1">
    <property type="entry name" value="EXPRESSED PROTEIN"/>
    <property type="match status" value="1"/>
</dbReference>
<protein>
    <recommendedName>
        <fullName evidence="8">EngB-type G domain-containing protein</fullName>
    </recommendedName>
</protein>
<dbReference type="PANTHER" id="PTHR47560">
    <property type="entry name" value="EXPRESSED PROTEIN"/>
    <property type="match status" value="1"/>
</dbReference>
<feature type="region of interest" description="Disordered" evidence="7">
    <location>
        <begin position="78"/>
        <end position="161"/>
    </location>
</feature>
<feature type="compositionally biased region" description="Polar residues" evidence="7">
    <location>
        <begin position="1"/>
        <end position="11"/>
    </location>
</feature>
<evidence type="ECO:0000313" key="9">
    <source>
        <dbReference type="EMBL" id="KAL3850541.1"/>
    </source>
</evidence>
<dbReference type="InterPro" id="IPR006073">
    <property type="entry name" value="GTP-bd"/>
</dbReference>
<gene>
    <name evidence="9" type="ORF">ACJIZ3_012423</name>
</gene>
<dbReference type="AlphaFoldDB" id="A0ABD3UNJ0"/>
<evidence type="ECO:0000256" key="2">
    <source>
        <dbReference type="ARBA" id="ARBA00009638"/>
    </source>
</evidence>
<dbReference type="NCBIfam" id="TIGR00231">
    <property type="entry name" value="small_GTP"/>
    <property type="match status" value="1"/>
</dbReference>
<dbReference type="CDD" id="cd01876">
    <property type="entry name" value="YihA_EngB"/>
    <property type="match status" value="1"/>
</dbReference>
<dbReference type="EMBL" id="JBJXBP010000001">
    <property type="protein sequence ID" value="KAL3850541.1"/>
    <property type="molecule type" value="Genomic_DNA"/>
</dbReference>
<evidence type="ECO:0000256" key="7">
    <source>
        <dbReference type="SAM" id="MobiDB-lite"/>
    </source>
</evidence>
<feature type="compositionally biased region" description="Basic and acidic residues" evidence="7">
    <location>
        <begin position="240"/>
        <end position="279"/>
    </location>
</feature>
<dbReference type="GO" id="GO:0046872">
    <property type="term" value="F:metal ion binding"/>
    <property type="evidence" value="ECO:0007669"/>
    <property type="project" value="UniProtKB-KW"/>
</dbReference>
<dbReference type="Pfam" id="PF01926">
    <property type="entry name" value="MMR_HSR1"/>
    <property type="match status" value="1"/>
</dbReference>
<accession>A0ABD3UNJ0</accession>
<sequence length="604" mass="68263">MPLKTSPTNGDTVRVRSKVKFSVDKLKGPMDGVRTLKPKNSNANKADRKERVDARKPRASNDGVRTLQFRDADEAHRKVGVDIGKSKRSSDGVRTLEPKKRGTKKVQSKGNGDDFVPYDNVNEKLSKFRGKDKRELKTKSRNDGFESGQKRKRTYADPEMVEDKGDVKRLVKKFTPRSMKTLVGSYIDKGKKAPRGKACEFEDSGENTSPFTGNRKFKGSELRDKKDTGGKMNGSYKLKNVQEKLRDGASKTSDKRIPHLATKKDPDHRKYTIDSVERSRKSKVQCKKSLATHSELTDRPPKKKKRGIRIDPHDTSNKRLDDDITNNGNTQEKKDLADSEVEISKNAQFRAIRPSSSILSFVDDNLLGRRREIEFRRAGYNIELPAPLDNIPFSTSSERERIEVPVFRNRLEFFAAAKISSSFPPPDLPEIAFAGRSNVGKSSLLNGLTRQWGVARTSDKPGLTQTINFFKLGPKLCLVDLPGYGFAYAKEEVKENWEELVKEYVDSRVALKRVCLLVDTKWGLKPRDHELIDLMERSQTKYQIVLTKTDLVFPIDVARRAMQIEENLKAKKSAVQPLMMVSSKTGAGMRSLRTVLANIARFAK</sequence>
<proteinExistence type="inferred from homology"/>
<name>A0ABD3UNJ0_9LAMI</name>
<feature type="compositionally biased region" description="Basic and acidic residues" evidence="7">
    <location>
        <begin position="45"/>
        <end position="56"/>
    </location>
</feature>
<reference evidence="9 10" key="1">
    <citation type="submission" date="2024-12" db="EMBL/GenBank/DDBJ databases">
        <title>The unique morphological basis and parallel evolutionary history of personate flowers in Penstemon.</title>
        <authorList>
            <person name="Depatie T.H."/>
            <person name="Wessinger C.A."/>
        </authorList>
    </citation>
    <scope>NUCLEOTIDE SEQUENCE [LARGE SCALE GENOMIC DNA]</scope>
    <source>
        <strain evidence="9">WTNN_2</strain>
        <tissue evidence="9">Leaf</tissue>
    </source>
</reference>
<keyword evidence="4" id="KW-0547">Nucleotide-binding</keyword>
<keyword evidence="5" id="KW-0460">Magnesium</keyword>
<evidence type="ECO:0000256" key="5">
    <source>
        <dbReference type="ARBA" id="ARBA00022842"/>
    </source>
</evidence>
<dbReference type="InterPro" id="IPR019987">
    <property type="entry name" value="GTP-bd_ribosome_bio_YsxC"/>
</dbReference>
<evidence type="ECO:0000256" key="6">
    <source>
        <dbReference type="ARBA" id="ARBA00023134"/>
    </source>
</evidence>
<feature type="domain" description="EngB-type G" evidence="8">
    <location>
        <begin position="427"/>
        <end position="602"/>
    </location>
</feature>
<dbReference type="GO" id="GO:0005525">
    <property type="term" value="F:GTP binding"/>
    <property type="evidence" value="ECO:0007669"/>
    <property type="project" value="UniProtKB-KW"/>
</dbReference>
<dbReference type="NCBIfam" id="TIGR03598">
    <property type="entry name" value="GTPase_YsxC"/>
    <property type="match status" value="1"/>
</dbReference>
<evidence type="ECO:0000256" key="1">
    <source>
        <dbReference type="ARBA" id="ARBA00001946"/>
    </source>
</evidence>
<evidence type="ECO:0000256" key="3">
    <source>
        <dbReference type="ARBA" id="ARBA00022723"/>
    </source>
</evidence>
<dbReference type="SUPFAM" id="SSF52540">
    <property type="entry name" value="P-loop containing nucleoside triphosphate hydrolases"/>
    <property type="match status" value="1"/>
</dbReference>
<dbReference type="Gene3D" id="3.40.50.300">
    <property type="entry name" value="P-loop containing nucleotide triphosphate hydrolases"/>
    <property type="match status" value="1"/>
</dbReference>
<keyword evidence="3" id="KW-0479">Metal-binding</keyword>
<feature type="compositionally biased region" description="Basic and acidic residues" evidence="7">
    <location>
        <begin position="78"/>
        <end position="100"/>
    </location>
</feature>